<protein>
    <submittedName>
        <fullName evidence="1">Uncharacterized protein</fullName>
    </submittedName>
</protein>
<accession>A0A1C3EIJ3</accession>
<evidence type="ECO:0000313" key="2">
    <source>
        <dbReference type="Proteomes" id="UP000094936"/>
    </source>
</evidence>
<organism evidence="1 2">
    <name type="scientific">Veronia pacifica</name>
    <dbReference type="NCBI Taxonomy" id="1080227"/>
    <lineage>
        <taxon>Bacteria</taxon>
        <taxon>Pseudomonadati</taxon>
        <taxon>Pseudomonadota</taxon>
        <taxon>Gammaproteobacteria</taxon>
        <taxon>Vibrionales</taxon>
        <taxon>Vibrionaceae</taxon>
        <taxon>Veronia</taxon>
    </lineage>
</organism>
<dbReference type="STRING" id="1080227.A8L45_11810"/>
<proteinExistence type="predicted"/>
<name>A0A1C3EIJ3_9GAMM</name>
<sequence length="69" mass="7993">MPVEEWESARKIDKQPEPVVQLEIPLSKLEKIFENGGLCAAEFRCMNKQSKLLIQALCLNHCKKRLQQL</sequence>
<comment type="caution">
    <text evidence="1">The sequence shown here is derived from an EMBL/GenBank/DDBJ whole genome shotgun (WGS) entry which is preliminary data.</text>
</comment>
<evidence type="ECO:0000313" key="1">
    <source>
        <dbReference type="EMBL" id="ODA33047.1"/>
    </source>
</evidence>
<dbReference type="Proteomes" id="UP000094936">
    <property type="component" value="Unassembled WGS sequence"/>
</dbReference>
<dbReference type="EMBL" id="LYBM01000020">
    <property type="protein sequence ID" value="ODA33047.1"/>
    <property type="molecule type" value="Genomic_DNA"/>
</dbReference>
<keyword evidence="2" id="KW-1185">Reference proteome</keyword>
<dbReference type="AlphaFoldDB" id="A0A1C3EIJ3"/>
<reference evidence="1 2" key="1">
    <citation type="submission" date="2016-05" db="EMBL/GenBank/DDBJ databases">
        <title>Genomic Taxonomy of the Vibrionaceae.</title>
        <authorList>
            <person name="Gomez-Gil B."/>
            <person name="Enciso-Ibarra J."/>
        </authorList>
    </citation>
    <scope>NUCLEOTIDE SEQUENCE [LARGE SCALE GENOMIC DNA]</scope>
    <source>
        <strain evidence="1 2">CAIM 1920</strain>
    </source>
</reference>
<gene>
    <name evidence="1" type="ORF">A8L45_11810</name>
</gene>
<dbReference type="OrthoDB" id="5919030at2"/>